<dbReference type="InterPro" id="IPR038005">
    <property type="entry name" value="RX-like_CC"/>
</dbReference>
<dbReference type="EMBL" id="JARPOI010000003">
    <property type="protein sequence ID" value="KAJ9184699.1"/>
    <property type="molecule type" value="Genomic_DNA"/>
</dbReference>
<evidence type="ECO:0000259" key="6">
    <source>
        <dbReference type="Pfam" id="PF23559"/>
    </source>
</evidence>
<dbReference type="Pfam" id="PF18052">
    <property type="entry name" value="Rx_N"/>
    <property type="match status" value="1"/>
</dbReference>
<evidence type="ECO:0000256" key="2">
    <source>
        <dbReference type="ARBA" id="ARBA00022741"/>
    </source>
</evidence>
<evidence type="ECO:0000313" key="8">
    <source>
        <dbReference type="Proteomes" id="UP001174677"/>
    </source>
</evidence>
<feature type="domain" description="Disease resistance N-terminal" evidence="5">
    <location>
        <begin position="5"/>
        <end position="92"/>
    </location>
</feature>
<evidence type="ECO:0000256" key="1">
    <source>
        <dbReference type="ARBA" id="ARBA00022737"/>
    </source>
</evidence>
<dbReference type="Proteomes" id="UP001174677">
    <property type="component" value="Chromosome 3"/>
</dbReference>
<evidence type="ECO:0000313" key="7">
    <source>
        <dbReference type="EMBL" id="KAJ9184699.1"/>
    </source>
</evidence>
<dbReference type="InterPro" id="IPR044974">
    <property type="entry name" value="Disease_R_plants"/>
</dbReference>
<keyword evidence="8" id="KW-1185">Reference proteome</keyword>
<dbReference type="InterPro" id="IPR042197">
    <property type="entry name" value="Apaf_helical"/>
</dbReference>
<proteinExistence type="predicted"/>
<dbReference type="InterPro" id="IPR058922">
    <property type="entry name" value="WHD_DRP"/>
</dbReference>
<evidence type="ECO:0000256" key="3">
    <source>
        <dbReference type="ARBA" id="ARBA00022821"/>
    </source>
</evidence>
<dbReference type="InterPro" id="IPR002182">
    <property type="entry name" value="NB-ARC"/>
</dbReference>
<dbReference type="InterPro" id="IPR036388">
    <property type="entry name" value="WH-like_DNA-bd_sf"/>
</dbReference>
<feature type="domain" description="NB-ARC" evidence="4">
    <location>
        <begin position="170"/>
        <end position="340"/>
    </location>
</feature>
<reference evidence="7" key="1">
    <citation type="journal article" date="2023" name="Plant Biotechnol. J.">
        <title>Chromosome-level wild Hevea brasiliensis genome provides new tools for genomic-assisted breeding and valuable loci to elevate rubber yield.</title>
        <authorList>
            <person name="Cheng H."/>
            <person name="Song X."/>
            <person name="Hu Y."/>
            <person name="Wu T."/>
            <person name="Yang Q."/>
            <person name="An Z."/>
            <person name="Feng S."/>
            <person name="Deng Z."/>
            <person name="Wu W."/>
            <person name="Zeng X."/>
            <person name="Tu M."/>
            <person name="Wang X."/>
            <person name="Huang H."/>
        </authorList>
    </citation>
    <scope>NUCLEOTIDE SEQUENCE</scope>
    <source>
        <strain evidence="7">MT/VB/25A 57/8</strain>
    </source>
</reference>
<protein>
    <submittedName>
        <fullName evidence="7">Uncharacterized protein</fullName>
    </submittedName>
</protein>
<name>A0ABQ9MWM4_HEVBR</name>
<keyword evidence="3" id="KW-0611">Plant defense</keyword>
<dbReference type="PANTHER" id="PTHR23155">
    <property type="entry name" value="DISEASE RESISTANCE PROTEIN RP"/>
    <property type="match status" value="1"/>
</dbReference>
<keyword evidence="1" id="KW-0677">Repeat</keyword>
<dbReference type="CDD" id="cd14798">
    <property type="entry name" value="RX-CC_like"/>
    <property type="match status" value="1"/>
</dbReference>
<evidence type="ECO:0000259" key="5">
    <source>
        <dbReference type="Pfam" id="PF18052"/>
    </source>
</evidence>
<evidence type="ECO:0000259" key="4">
    <source>
        <dbReference type="Pfam" id="PF00931"/>
    </source>
</evidence>
<keyword evidence="2" id="KW-0547">Nucleotide-binding</keyword>
<dbReference type="Pfam" id="PF23559">
    <property type="entry name" value="WHD_DRP"/>
    <property type="match status" value="1"/>
</dbReference>
<dbReference type="Pfam" id="PF00931">
    <property type="entry name" value="NB-ARC"/>
    <property type="match status" value="1"/>
</dbReference>
<dbReference type="Gene3D" id="1.10.8.430">
    <property type="entry name" value="Helical domain of apoptotic protease-activating factors"/>
    <property type="match status" value="1"/>
</dbReference>
<comment type="caution">
    <text evidence="7">The sequence shown here is derived from an EMBL/GenBank/DDBJ whole genome shotgun (WGS) entry which is preliminary data.</text>
</comment>
<dbReference type="Gene3D" id="1.10.10.10">
    <property type="entry name" value="Winged helix-like DNA-binding domain superfamily/Winged helix DNA-binding domain"/>
    <property type="match status" value="1"/>
</dbReference>
<gene>
    <name evidence="7" type="ORF">P3X46_004401</name>
</gene>
<dbReference type="SUPFAM" id="SSF52540">
    <property type="entry name" value="P-loop containing nucleoside triphosphate hydrolases"/>
    <property type="match status" value="1"/>
</dbReference>
<feature type="domain" description="Disease resistance protein winged helix" evidence="6">
    <location>
        <begin position="431"/>
        <end position="502"/>
    </location>
</feature>
<dbReference type="PANTHER" id="PTHR23155:SF1193">
    <property type="entry name" value="DISEASE RESISTANCE PROTEIN RPP13-RELATED"/>
    <property type="match status" value="1"/>
</dbReference>
<dbReference type="PRINTS" id="PR00364">
    <property type="entry name" value="DISEASERSIST"/>
</dbReference>
<organism evidence="7 8">
    <name type="scientific">Hevea brasiliensis</name>
    <name type="common">Para rubber tree</name>
    <name type="synonym">Siphonia brasiliensis</name>
    <dbReference type="NCBI Taxonomy" id="3981"/>
    <lineage>
        <taxon>Eukaryota</taxon>
        <taxon>Viridiplantae</taxon>
        <taxon>Streptophyta</taxon>
        <taxon>Embryophyta</taxon>
        <taxon>Tracheophyta</taxon>
        <taxon>Spermatophyta</taxon>
        <taxon>Magnoliopsida</taxon>
        <taxon>eudicotyledons</taxon>
        <taxon>Gunneridae</taxon>
        <taxon>Pentapetalae</taxon>
        <taxon>rosids</taxon>
        <taxon>fabids</taxon>
        <taxon>Malpighiales</taxon>
        <taxon>Euphorbiaceae</taxon>
        <taxon>Crotonoideae</taxon>
        <taxon>Micrandreae</taxon>
        <taxon>Hevea</taxon>
    </lineage>
</organism>
<accession>A0ABQ9MWM4</accession>
<dbReference type="InterPro" id="IPR041118">
    <property type="entry name" value="Rx_N"/>
</dbReference>
<dbReference type="InterPro" id="IPR027417">
    <property type="entry name" value="P-loop_NTPase"/>
</dbReference>
<dbReference type="Gene3D" id="3.40.50.300">
    <property type="entry name" value="P-loop containing nucleotide triphosphate hydrolases"/>
    <property type="match status" value="1"/>
</dbReference>
<dbReference type="Gene3D" id="1.20.5.4130">
    <property type="match status" value="1"/>
</dbReference>
<sequence length="599" mass="69153">MAEAVVSFVVQKLGDLLIEEVASFYDVQGQVESIERELTRMQCFLKDADVKQKGDERIKNWVGDIRDVAFDVEDIIDTFVLKLACQRRRSGLRGFIGRFKYCFSDLAARCQLAEDIERTKRRISEISISRATYGIENIGGDKTISVCEKLRERRRSSPRIDDHDVVGFDEDINMLVARLLDPGTLRRRVISIVGMGGLGKTTLAKKVYNCSDVKRHFDLCAWVYVSQDYRARELLHELGRRVLSIDKDGLAAVNKDDLEQKLYKVLSKKRYLIVLDDIWKIEVWDDLKAIFPDVMNGSKLLFTTRIKEVAVHADPMSPLHELHFLSDAESWQLFTKKAFPVLVENDSFACPPELERLGKQIVAKCGGLPLAIVILGGLLSRKEKTTSVWSRVLQSVNWQLTHDPKQQLEILALSYNDLPYYLKPCFLYFGLFPEDSEIPAAKLILFWIAEGFVQQRGDEAMEDVAEDFLEELIDRSMVQVVERRYDGRIKTCRIHDLLRDLAMSEAKECKFLEILDGDTFHSMIKARRIAVHTSLHMYMSLRHPNPHLRSFLRFTRSPESLWRCQWTYISDYHKLLRVLDLQGAAVHILPKETRELIHL</sequence>